<dbReference type="GeneID" id="19143054"/>
<gene>
    <name evidence="2" type="ORF">COCCADRAFT_104669</name>
</gene>
<dbReference type="HOGENOM" id="CLU_2580188_0_0_1"/>
<keyword evidence="1" id="KW-1133">Transmembrane helix</keyword>
<dbReference type="RefSeq" id="XP_007715553.1">
    <property type="nucleotide sequence ID" value="XM_007717363.1"/>
</dbReference>
<dbReference type="OrthoDB" id="10385896at2759"/>
<name>W6Y4W3_COCC2</name>
<dbReference type="AlphaFoldDB" id="W6Y4W3"/>
<dbReference type="Proteomes" id="UP000053841">
    <property type="component" value="Unassembled WGS sequence"/>
</dbReference>
<sequence>AKPHQDRPEEPLGMCCGGRGRLACALAKRRHASGAWDGHASARLRCHLVYAIMHAVAIICFVLVANLLWTKSVTKWAVSYYNVCH</sequence>
<feature type="transmembrane region" description="Helical" evidence="1">
    <location>
        <begin position="48"/>
        <end position="69"/>
    </location>
</feature>
<evidence type="ECO:0000313" key="3">
    <source>
        <dbReference type="Proteomes" id="UP000053841"/>
    </source>
</evidence>
<proteinExistence type="predicted"/>
<protein>
    <recommendedName>
        <fullName evidence="4">Ferric oxidoreductase domain-containing protein</fullName>
    </recommendedName>
</protein>
<keyword evidence="1" id="KW-0472">Membrane</keyword>
<reference evidence="2 3" key="1">
    <citation type="journal article" date="2013" name="PLoS Genet.">
        <title>Comparative genome structure, secondary metabolite, and effector coding capacity across Cochliobolus pathogens.</title>
        <authorList>
            <person name="Condon B.J."/>
            <person name="Leng Y."/>
            <person name="Wu D."/>
            <person name="Bushley K.E."/>
            <person name="Ohm R.A."/>
            <person name="Otillar R."/>
            <person name="Martin J."/>
            <person name="Schackwitz W."/>
            <person name="Grimwood J."/>
            <person name="MohdZainudin N."/>
            <person name="Xue C."/>
            <person name="Wang R."/>
            <person name="Manning V.A."/>
            <person name="Dhillon B."/>
            <person name="Tu Z.J."/>
            <person name="Steffenson B.J."/>
            <person name="Salamov A."/>
            <person name="Sun H."/>
            <person name="Lowry S."/>
            <person name="LaButti K."/>
            <person name="Han J."/>
            <person name="Copeland A."/>
            <person name="Lindquist E."/>
            <person name="Barry K."/>
            <person name="Schmutz J."/>
            <person name="Baker S.E."/>
            <person name="Ciuffetti L.M."/>
            <person name="Grigoriev I.V."/>
            <person name="Zhong S."/>
            <person name="Turgeon B.G."/>
        </authorList>
    </citation>
    <scope>NUCLEOTIDE SEQUENCE [LARGE SCALE GENOMIC DNA]</scope>
    <source>
        <strain evidence="2 3">26-R-13</strain>
    </source>
</reference>
<feature type="non-terminal residue" evidence="2">
    <location>
        <position position="1"/>
    </location>
</feature>
<evidence type="ECO:0008006" key="4">
    <source>
        <dbReference type="Google" id="ProtNLM"/>
    </source>
</evidence>
<keyword evidence="1" id="KW-0812">Transmembrane</keyword>
<organism evidence="2 3">
    <name type="scientific">Cochliobolus carbonum (strain 26-R-13)</name>
    <name type="common">Maize leaf spot fungus</name>
    <name type="synonym">Bipolaris zeicola</name>
    <dbReference type="NCBI Taxonomy" id="930089"/>
    <lineage>
        <taxon>Eukaryota</taxon>
        <taxon>Fungi</taxon>
        <taxon>Dikarya</taxon>
        <taxon>Ascomycota</taxon>
        <taxon>Pezizomycotina</taxon>
        <taxon>Dothideomycetes</taxon>
        <taxon>Pleosporomycetidae</taxon>
        <taxon>Pleosporales</taxon>
        <taxon>Pleosporineae</taxon>
        <taxon>Pleosporaceae</taxon>
        <taxon>Bipolaris</taxon>
    </lineage>
</organism>
<dbReference type="EMBL" id="KI964713">
    <property type="protein sequence ID" value="EUC30139.1"/>
    <property type="molecule type" value="Genomic_DNA"/>
</dbReference>
<keyword evidence="3" id="KW-1185">Reference proteome</keyword>
<evidence type="ECO:0000313" key="2">
    <source>
        <dbReference type="EMBL" id="EUC30139.1"/>
    </source>
</evidence>
<accession>W6Y4W3</accession>
<evidence type="ECO:0000256" key="1">
    <source>
        <dbReference type="SAM" id="Phobius"/>
    </source>
</evidence>
<dbReference type="KEGG" id="bze:COCCADRAFT_104669"/>